<dbReference type="InterPro" id="IPR050493">
    <property type="entry name" value="FAD-dep_Monooxygenase_BioMet"/>
</dbReference>
<proteinExistence type="inferred from homology"/>
<dbReference type="AlphaFoldDB" id="A0AAD6CH28"/>
<comment type="caution">
    <text evidence="6">The sequence shown here is derived from an EMBL/GenBank/DDBJ whole genome shotgun (WGS) entry which is preliminary data.</text>
</comment>
<evidence type="ECO:0000259" key="5">
    <source>
        <dbReference type="Pfam" id="PF00890"/>
    </source>
</evidence>
<accession>A0AAD6CH28</accession>
<dbReference type="PANTHER" id="PTHR13789">
    <property type="entry name" value="MONOOXYGENASE"/>
    <property type="match status" value="1"/>
</dbReference>
<keyword evidence="2" id="KW-0285">Flavoprotein</keyword>
<keyword evidence="7" id="KW-1185">Reference proteome</keyword>
<dbReference type="EMBL" id="JAPVEA010000001">
    <property type="protein sequence ID" value="KAJ5464377.1"/>
    <property type="molecule type" value="Genomic_DNA"/>
</dbReference>
<sequence>MKVRQLDVLIIGAGIAGLSAAIALGKQGHRVVILEKSAFLKEAGAAIHLPLNCTALLQWMGVFPTGFGGTLLNQIHRYGSAGDLKYQKNFDGIRGTWQAVSNAVHQSRCFPPAKLSMYEGMLKNRALETAILHTRCKITTIDINDSRPSVILDDGRKFDADVLLGADGLHSQVRGTVAPEAPGPYPVGKSCFRWILPTEKLKREESALQFVADPGVFIEWASEDRRLVAYPCSDNTVFNLCAFLPSSEAGRRWVKKQTIVQGFSKFHPGVQKMVGHAGSNLKVWELFDMECLPSWTSGHAALLGDAAHPFQPCKTSIIPVHYETLADVSVKDMGQGGAMAIEDAVGIATLLPVGTRPEDIPTRLQLYQSSRQPRVEMVLNFTRLNGRDDNNTAGRRITPADMVKFMGICFSYNEIDQCKKLLAKHAGYHIGGSGE</sequence>
<evidence type="ECO:0000313" key="7">
    <source>
        <dbReference type="Proteomes" id="UP001213681"/>
    </source>
</evidence>
<dbReference type="SUPFAM" id="SSF51905">
    <property type="entry name" value="FAD/NAD(P)-binding domain"/>
    <property type="match status" value="1"/>
</dbReference>
<dbReference type="InterPro" id="IPR003953">
    <property type="entry name" value="FAD-dep_OxRdtase_2_FAD-bd"/>
</dbReference>
<evidence type="ECO:0000313" key="6">
    <source>
        <dbReference type="EMBL" id="KAJ5464377.1"/>
    </source>
</evidence>
<keyword evidence="3" id="KW-0560">Oxidoreductase</keyword>
<dbReference type="InterPro" id="IPR036188">
    <property type="entry name" value="FAD/NAD-bd_sf"/>
</dbReference>
<evidence type="ECO:0000256" key="2">
    <source>
        <dbReference type="ARBA" id="ARBA00022630"/>
    </source>
</evidence>
<dbReference type="GO" id="GO:0004497">
    <property type="term" value="F:monooxygenase activity"/>
    <property type="evidence" value="ECO:0007669"/>
    <property type="project" value="UniProtKB-KW"/>
</dbReference>
<dbReference type="PRINTS" id="PR00420">
    <property type="entry name" value="RNGMNOXGNASE"/>
</dbReference>
<dbReference type="Proteomes" id="UP001213681">
    <property type="component" value="Unassembled WGS sequence"/>
</dbReference>
<gene>
    <name evidence="6" type="ORF">N7458_000063</name>
</gene>
<feature type="domain" description="FAD-dependent oxidoreductase 2 FAD-binding" evidence="5">
    <location>
        <begin position="7"/>
        <end position="39"/>
    </location>
</feature>
<evidence type="ECO:0000256" key="3">
    <source>
        <dbReference type="ARBA" id="ARBA00023002"/>
    </source>
</evidence>
<comment type="similarity">
    <text evidence="1">Belongs to the paxM FAD-dependent monooxygenase family.</text>
</comment>
<protein>
    <recommendedName>
        <fullName evidence="5">FAD-dependent oxidoreductase 2 FAD-binding domain-containing protein</fullName>
    </recommendedName>
</protein>
<evidence type="ECO:0000256" key="4">
    <source>
        <dbReference type="ARBA" id="ARBA00023033"/>
    </source>
</evidence>
<dbReference type="PANTHER" id="PTHR13789:SF317">
    <property type="entry name" value="FAD-BINDING DOMAIN-CONTAINING PROTEIN-RELATED"/>
    <property type="match status" value="1"/>
</dbReference>
<dbReference type="GeneID" id="81593700"/>
<dbReference type="Pfam" id="PF00890">
    <property type="entry name" value="FAD_binding_2"/>
    <property type="match status" value="1"/>
</dbReference>
<evidence type="ECO:0000256" key="1">
    <source>
        <dbReference type="ARBA" id="ARBA00007992"/>
    </source>
</evidence>
<dbReference type="SUPFAM" id="SSF54373">
    <property type="entry name" value="FAD-linked reductases, C-terminal domain"/>
    <property type="match status" value="1"/>
</dbReference>
<name>A0AAD6CH28_9EURO</name>
<dbReference type="RefSeq" id="XP_056771224.1">
    <property type="nucleotide sequence ID" value="XM_056903457.1"/>
</dbReference>
<organism evidence="6 7">
    <name type="scientific">Penicillium daleae</name>
    <dbReference type="NCBI Taxonomy" id="63821"/>
    <lineage>
        <taxon>Eukaryota</taxon>
        <taxon>Fungi</taxon>
        <taxon>Dikarya</taxon>
        <taxon>Ascomycota</taxon>
        <taxon>Pezizomycotina</taxon>
        <taxon>Eurotiomycetes</taxon>
        <taxon>Eurotiomycetidae</taxon>
        <taxon>Eurotiales</taxon>
        <taxon>Aspergillaceae</taxon>
        <taxon>Penicillium</taxon>
    </lineage>
</organism>
<keyword evidence="4" id="KW-0503">Monooxygenase</keyword>
<reference evidence="6" key="2">
    <citation type="journal article" date="2023" name="IMA Fungus">
        <title>Comparative genomic study of the Penicillium genus elucidates a diverse pangenome and 15 lateral gene transfer events.</title>
        <authorList>
            <person name="Petersen C."/>
            <person name="Sorensen T."/>
            <person name="Nielsen M.R."/>
            <person name="Sondergaard T.E."/>
            <person name="Sorensen J.L."/>
            <person name="Fitzpatrick D.A."/>
            <person name="Frisvad J.C."/>
            <person name="Nielsen K.L."/>
        </authorList>
    </citation>
    <scope>NUCLEOTIDE SEQUENCE</scope>
    <source>
        <strain evidence="6">IBT 16125</strain>
    </source>
</reference>
<dbReference type="Gene3D" id="3.50.50.60">
    <property type="entry name" value="FAD/NAD(P)-binding domain"/>
    <property type="match status" value="1"/>
</dbReference>
<reference evidence="6" key="1">
    <citation type="submission" date="2022-12" db="EMBL/GenBank/DDBJ databases">
        <authorList>
            <person name="Petersen C."/>
        </authorList>
    </citation>
    <scope>NUCLEOTIDE SEQUENCE</scope>
    <source>
        <strain evidence="6">IBT 16125</strain>
    </source>
</reference>